<organism evidence="9 10">
    <name type="scientific">Anthostomella pinea</name>
    <dbReference type="NCBI Taxonomy" id="933095"/>
    <lineage>
        <taxon>Eukaryota</taxon>
        <taxon>Fungi</taxon>
        <taxon>Dikarya</taxon>
        <taxon>Ascomycota</taxon>
        <taxon>Pezizomycotina</taxon>
        <taxon>Sordariomycetes</taxon>
        <taxon>Xylariomycetidae</taxon>
        <taxon>Xylariales</taxon>
        <taxon>Xylariaceae</taxon>
        <taxon>Anthostomella</taxon>
    </lineage>
</organism>
<comment type="subcellular location">
    <subcellularLocation>
        <location evidence="1">Membrane</location>
        <topology evidence="1">Multi-pass membrane protein</topology>
    </subcellularLocation>
</comment>
<feature type="compositionally biased region" description="Gly residues" evidence="6">
    <location>
        <begin position="349"/>
        <end position="361"/>
    </location>
</feature>
<dbReference type="InterPro" id="IPR049326">
    <property type="entry name" value="Rhodopsin_dom_fungi"/>
</dbReference>
<comment type="similarity">
    <text evidence="5">Belongs to the SAT4 family.</text>
</comment>
<keyword evidence="3 7" id="KW-1133">Transmembrane helix</keyword>
<protein>
    <submittedName>
        <fullName evidence="9">Uu.00g080760.m01.CDS01</fullName>
    </submittedName>
</protein>
<dbReference type="PANTHER" id="PTHR33048:SF47">
    <property type="entry name" value="INTEGRAL MEMBRANE PROTEIN-RELATED"/>
    <property type="match status" value="1"/>
</dbReference>
<evidence type="ECO:0000256" key="2">
    <source>
        <dbReference type="ARBA" id="ARBA00022692"/>
    </source>
</evidence>
<evidence type="ECO:0000313" key="10">
    <source>
        <dbReference type="Proteomes" id="UP001295740"/>
    </source>
</evidence>
<feature type="transmembrane region" description="Helical" evidence="7">
    <location>
        <begin position="210"/>
        <end position="227"/>
    </location>
</feature>
<comment type="caution">
    <text evidence="9">The sequence shown here is derived from an EMBL/GenBank/DDBJ whole genome shotgun (WGS) entry which is preliminary data.</text>
</comment>
<reference evidence="9" key="1">
    <citation type="submission" date="2023-10" db="EMBL/GenBank/DDBJ databases">
        <authorList>
            <person name="Hackl T."/>
        </authorList>
    </citation>
    <scope>NUCLEOTIDE SEQUENCE</scope>
</reference>
<dbReference type="Proteomes" id="UP001295740">
    <property type="component" value="Unassembled WGS sequence"/>
</dbReference>
<evidence type="ECO:0000259" key="8">
    <source>
        <dbReference type="Pfam" id="PF20684"/>
    </source>
</evidence>
<keyword evidence="4 7" id="KW-0472">Membrane</keyword>
<feature type="transmembrane region" description="Helical" evidence="7">
    <location>
        <begin position="13"/>
        <end position="32"/>
    </location>
</feature>
<feature type="region of interest" description="Disordered" evidence="6">
    <location>
        <begin position="349"/>
        <end position="370"/>
    </location>
</feature>
<evidence type="ECO:0000256" key="7">
    <source>
        <dbReference type="SAM" id="Phobius"/>
    </source>
</evidence>
<feature type="transmembrane region" description="Helical" evidence="7">
    <location>
        <begin position="128"/>
        <end position="158"/>
    </location>
</feature>
<accession>A0AAI8VL21</accession>
<dbReference type="InterPro" id="IPR052337">
    <property type="entry name" value="SAT4-like"/>
</dbReference>
<feature type="transmembrane region" description="Helical" evidence="7">
    <location>
        <begin position="178"/>
        <end position="198"/>
    </location>
</feature>
<evidence type="ECO:0000256" key="6">
    <source>
        <dbReference type="SAM" id="MobiDB-lite"/>
    </source>
</evidence>
<feature type="transmembrane region" description="Helical" evidence="7">
    <location>
        <begin position="98"/>
        <end position="116"/>
    </location>
</feature>
<evidence type="ECO:0000256" key="4">
    <source>
        <dbReference type="ARBA" id="ARBA00023136"/>
    </source>
</evidence>
<dbReference type="GO" id="GO:0016020">
    <property type="term" value="C:membrane"/>
    <property type="evidence" value="ECO:0007669"/>
    <property type="project" value="UniProtKB-SubCell"/>
</dbReference>
<dbReference type="PANTHER" id="PTHR33048">
    <property type="entry name" value="PTH11-LIKE INTEGRAL MEMBRANE PROTEIN (AFU_ORTHOLOGUE AFUA_5G11245)"/>
    <property type="match status" value="1"/>
</dbReference>
<sequence>MPPGTENRLDMRIGCYILFGIATLAVLLRFYFRFIQLRDIGLDDCFVLAAWISQAVVIVSVKLQFDSGIGWHAADLMALPDGVEILTRQVQWPWVAQFLYFFQLGCIKASIVSLYLRLAISPAQRRILWVSLVVVFGQGLSSAAVVAGFLCTPINIVWTNTHGGFGGPACINILAFKYWNAAFFIVTDILLALTPIPVLRNLQMNHRRKIALGIMFGLGLLTIGGTIERQVTNAIAIAINNITDFTWYWAPAELCSVLESSLGIVFICVPALAPLLAGFLDKKTTSQKYDSKLPGTFGKLGGRPRLRLDDGTLLDRTQTTVRDGKQKDPCEYELEGMGSEQEMVEGVRGRLGGVCPGGSDGGTRNRASGA</sequence>
<dbReference type="Pfam" id="PF20684">
    <property type="entry name" value="Fung_rhodopsin"/>
    <property type="match status" value="1"/>
</dbReference>
<evidence type="ECO:0000313" key="9">
    <source>
        <dbReference type="EMBL" id="CAJ2506890.1"/>
    </source>
</evidence>
<evidence type="ECO:0000256" key="3">
    <source>
        <dbReference type="ARBA" id="ARBA00022989"/>
    </source>
</evidence>
<dbReference type="AlphaFoldDB" id="A0AAI8VL21"/>
<evidence type="ECO:0000256" key="1">
    <source>
        <dbReference type="ARBA" id="ARBA00004141"/>
    </source>
</evidence>
<keyword evidence="2 7" id="KW-0812">Transmembrane</keyword>
<keyword evidence="10" id="KW-1185">Reference proteome</keyword>
<dbReference type="EMBL" id="CAUWAG010000010">
    <property type="protein sequence ID" value="CAJ2506890.1"/>
    <property type="molecule type" value="Genomic_DNA"/>
</dbReference>
<proteinExistence type="inferred from homology"/>
<gene>
    <name evidence="9" type="ORF">KHLLAP_LOCUS7358</name>
</gene>
<name>A0AAI8VL21_9PEZI</name>
<feature type="domain" description="Rhodopsin" evidence="8">
    <location>
        <begin position="28"/>
        <end position="277"/>
    </location>
</feature>
<evidence type="ECO:0000256" key="5">
    <source>
        <dbReference type="ARBA" id="ARBA00038359"/>
    </source>
</evidence>
<feature type="transmembrane region" description="Helical" evidence="7">
    <location>
        <begin position="261"/>
        <end position="280"/>
    </location>
</feature>